<proteinExistence type="predicted"/>
<name>A0ABM1E4W6_PRICU</name>
<sequence length="278" mass="31550">MTMALDTRVQVLLPLGLIIRLSVDDIDFNGTLPYDDKTWRWDFGLRPFGCLQALRQLLVSSSFCGIEAVAIWADLSTGTAAEINLCRWHSKNFKVSFQPLSHDEQLVAGVACAFMPEFVSFTITRVILGSCTSGTFMTVFVMTNEMVGEPWRVTGGLGFQYAFTVGYCLVGVFAIFVRDWFWLQLAVTAPGLLMLPYWWCTSESVRWLLANDKDNEASDLIRKAAKVNKVIVPDYVFKQKAVRNEEEVATANHVHAKMIDLFRNWTTCKITLNLFFIW</sequence>
<accession>A0ABM1E4W6</accession>
<keyword evidence="4 5" id="KW-0472">Membrane</keyword>
<dbReference type="GeneID" id="106808861"/>
<dbReference type="SUPFAM" id="SSF103473">
    <property type="entry name" value="MFS general substrate transporter"/>
    <property type="match status" value="1"/>
</dbReference>
<keyword evidence="2 5" id="KW-0812">Transmembrane</keyword>
<organism evidence="6 7">
    <name type="scientific">Priapulus caudatus</name>
    <name type="common">Priapulid worm</name>
    <dbReference type="NCBI Taxonomy" id="37621"/>
    <lineage>
        <taxon>Eukaryota</taxon>
        <taxon>Metazoa</taxon>
        <taxon>Ecdysozoa</taxon>
        <taxon>Scalidophora</taxon>
        <taxon>Priapulida</taxon>
        <taxon>Priapulimorpha</taxon>
        <taxon>Priapulimorphida</taxon>
        <taxon>Priapulidae</taxon>
        <taxon>Priapulus</taxon>
    </lineage>
</organism>
<dbReference type="PANTHER" id="PTHR24064">
    <property type="entry name" value="SOLUTE CARRIER FAMILY 22 MEMBER"/>
    <property type="match status" value="1"/>
</dbReference>
<feature type="transmembrane region" description="Helical" evidence="5">
    <location>
        <begin position="181"/>
        <end position="200"/>
    </location>
</feature>
<reference evidence="7" key="1">
    <citation type="submission" date="2025-08" db="UniProtKB">
        <authorList>
            <consortium name="RefSeq"/>
        </authorList>
    </citation>
    <scope>IDENTIFICATION</scope>
</reference>
<feature type="transmembrane region" description="Helical" evidence="5">
    <location>
        <begin position="153"/>
        <end position="175"/>
    </location>
</feature>
<dbReference type="RefSeq" id="XP_014667237.1">
    <property type="nucleotide sequence ID" value="XM_014811751.1"/>
</dbReference>
<evidence type="ECO:0000256" key="1">
    <source>
        <dbReference type="ARBA" id="ARBA00004141"/>
    </source>
</evidence>
<comment type="subcellular location">
    <subcellularLocation>
        <location evidence="1">Membrane</location>
        <topology evidence="1">Multi-pass membrane protein</topology>
    </subcellularLocation>
</comment>
<evidence type="ECO:0000256" key="4">
    <source>
        <dbReference type="ARBA" id="ARBA00023136"/>
    </source>
</evidence>
<dbReference type="Proteomes" id="UP000695022">
    <property type="component" value="Unplaced"/>
</dbReference>
<evidence type="ECO:0000313" key="6">
    <source>
        <dbReference type="Proteomes" id="UP000695022"/>
    </source>
</evidence>
<dbReference type="Pfam" id="PF00083">
    <property type="entry name" value="Sugar_tr"/>
    <property type="match status" value="1"/>
</dbReference>
<protein>
    <submittedName>
        <fullName evidence="7">Organic cation transporter protein-like</fullName>
    </submittedName>
</protein>
<gene>
    <name evidence="7" type="primary">LOC106808861</name>
</gene>
<keyword evidence="3 5" id="KW-1133">Transmembrane helix</keyword>
<evidence type="ECO:0000256" key="5">
    <source>
        <dbReference type="SAM" id="Phobius"/>
    </source>
</evidence>
<evidence type="ECO:0000256" key="2">
    <source>
        <dbReference type="ARBA" id="ARBA00022692"/>
    </source>
</evidence>
<dbReference type="InterPro" id="IPR005828">
    <property type="entry name" value="MFS_sugar_transport-like"/>
</dbReference>
<keyword evidence="6" id="KW-1185">Reference proteome</keyword>
<evidence type="ECO:0000313" key="7">
    <source>
        <dbReference type="RefSeq" id="XP_014667237.1"/>
    </source>
</evidence>
<dbReference type="Gene3D" id="1.20.1250.20">
    <property type="entry name" value="MFS general substrate transporter like domains"/>
    <property type="match status" value="1"/>
</dbReference>
<dbReference type="InterPro" id="IPR036259">
    <property type="entry name" value="MFS_trans_sf"/>
</dbReference>
<feature type="transmembrane region" description="Helical" evidence="5">
    <location>
        <begin position="118"/>
        <end position="141"/>
    </location>
</feature>
<evidence type="ECO:0000256" key="3">
    <source>
        <dbReference type="ARBA" id="ARBA00022989"/>
    </source>
</evidence>